<feature type="region of interest" description="Disordered" evidence="1">
    <location>
        <begin position="1"/>
        <end position="55"/>
    </location>
</feature>
<proteinExistence type="predicted"/>
<accession>A0A6N9U427</accession>
<comment type="caution">
    <text evidence="2">The sequence shown here is derived from an EMBL/GenBank/DDBJ whole genome shotgun (WGS) entry which is preliminary data.</text>
</comment>
<evidence type="ECO:0000313" key="2">
    <source>
        <dbReference type="EMBL" id="NEA16676.1"/>
    </source>
</evidence>
<evidence type="ECO:0000256" key="1">
    <source>
        <dbReference type="SAM" id="MobiDB-lite"/>
    </source>
</evidence>
<gene>
    <name evidence="2" type="ORF">G3I29_14295</name>
</gene>
<dbReference type="AlphaFoldDB" id="A0A6N9U427"/>
<reference evidence="2 3" key="1">
    <citation type="submission" date="2020-01" db="EMBL/GenBank/DDBJ databases">
        <title>Insect and environment-associated Actinomycetes.</title>
        <authorList>
            <person name="Currrie C."/>
            <person name="Chevrette M."/>
            <person name="Carlson C."/>
            <person name="Stubbendieck R."/>
            <person name="Wendt-Pienkowski E."/>
        </authorList>
    </citation>
    <scope>NUCLEOTIDE SEQUENCE [LARGE SCALE GENOMIC DNA]</scope>
    <source>
        <strain evidence="2 3">SID11342</strain>
    </source>
</reference>
<dbReference type="RefSeq" id="WP_164344990.1">
    <property type="nucleotide sequence ID" value="NZ_JAAGLQ010000283.1"/>
</dbReference>
<sequence length="55" mass="6039">MGKAKNTIKAAKANIKTQSRGKPQKPEQSQGHVADAYVRRTTTPSDLAWGQDNEE</sequence>
<feature type="compositionally biased region" description="Polar residues" evidence="1">
    <location>
        <begin position="18"/>
        <end position="31"/>
    </location>
</feature>
<evidence type="ECO:0000313" key="3">
    <source>
        <dbReference type="Proteomes" id="UP000471293"/>
    </source>
</evidence>
<dbReference type="EMBL" id="JAAGLQ010000283">
    <property type="protein sequence ID" value="NEA16676.1"/>
    <property type="molecule type" value="Genomic_DNA"/>
</dbReference>
<dbReference type="Proteomes" id="UP000471293">
    <property type="component" value="Unassembled WGS sequence"/>
</dbReference>
<organism evidence="2 3">
    <name type="scientific">Streptomyces halstedii</name>
    <dbReference type="NCBI Taxonomy" id="1944"/>
    <lineage>
        <taxon>Bacteria</taxon>
        <taxon>Bacillati</taxon>
        <taxon>Actinomycetota</taxon>
        <taxon>Actinomycetes</taxon>
        <taxon>Kitasatosporales</taxon>
        <taxon>Streptomycetaceae</taxon>
        <taxon>Streptomyces</taxon>
    </lineage>
</organism>
<protein>
    <submittedName>
        <fullName evidence="2">Uncharacterized protein</fullName>
    </submittedName>
</protein>
<feature type="compositionally biased region" description="Low complexity" evidence="1">
    <location>
        <begin position="1"/>
        <end position="17"/>
    </location>
</feature>
<name>A0A6N9U427_STRHA</name>